<feature type="domain" description="QLQ" evidence="7">
    <location>
        <begin position="109"/>
        <end position="144"/>
    </location>
</feature>
<comment type="caution">
    <text evidence="9">The sequence shown here is derived from an EMBL/GenBank/DDBJ whole genome shotgun (WGS) entry which is preliminary data.</text>
</comment>
<keyword evidence="3 4" id="KW-0539">Nucleus</keyword>
<keyword evidence="5" id="KW-0804">Transcription</keyword>
<accession>A0AAD3Y2L2</accession>
<name>A0AAD3Y2L2_NEPGR</name>
<keyword evidence="10" id="KW-1185">Reference proteome</keyword>
<comment type="subcellular location">
    <subcellularLocation>
        <location evidence="1 4 5">Nucleus</location>
    </subcellularLocation>
</comment>
<feature type="compositionally biased region" description="Low complexity" evidence="6">
    <location>
        <begin position="249"/>
        <end position="260"/>
    </location>
</feature>
<keyword evidence="5" id="KW-0010">Activator</keyword>
<organism evidence="9 10">
    <name type="scientific">Nepenthes gracilis</name>
    <name type="common">Slender pitcher plant</name>
    <dbReference type="NCBI Taxonomy" id="150966"/>
    <lineage>
        <taxon>Eukaryota</taxon>
        <taxon>Viridiplantae</taxon>
        <taxon>Streptophyta</taxon>
        <taxon>Embryophyta</taxon>
        <taxon>Tracheophyta</taxon>
        <taxon>Spermatophyta</taxon>
        <taxon>Magnoliopsida</taxon>
        <taxon>eudicotyledons</taxon>
        <taxon>Gunneridae</taxon>
        <taxon>Pentapetalae</taxon>
        <taxon>Caryophyllales</taxon>
        <taxon>Nepenthaceae</taxon>
        <taxon>Nepenthes</taxon>
    </lineage>
</organism>
<dbReference type="AlphaFoldDB" id="A0AAD3Y2L2"/>
<dbReference type="GO" id="GO:0005634">
    <property type="term" value="C:nucleus"/>
    <property type="evidence" value="ECO:0007669"/>
    <property type="project" value="UniProtKB-SubCell"/>
</dbReference>
<keyword evidence="5" id="KW-0805">Transcription regulation</keyword>
<dbReference type="Pfam" id="PF08880">
    <property type="entry name" value="QLQ"/>
    <property type="match status" value="1"/>
</dbReference>
<feature type="domain" description="WRC" evidence="8">
    <location>
        <begin position="178"/>
        <end position="222"/>
    </location>
</feature>
<dbReference type="PANTHER" id="PTHR31602">
    <property type="entry name" value="GROWTH-REGULATING FACTOR 5"/>
    <property type="match status" value="1"/>
</dbReference>
<evidence type="ECO:0000259" key="7">
    <source>
        <dbReference type="PROSITE" id="PS51666"/>
    </source>
</evidence>
<dbReference type="PROSITE" id="PS51666">
    <property type="entry name" value="QLQ"/>
    <property type="match status" value="1"/>
</dbReference>
<dbReference type="PROSITE" id="PS51667">
    <property type="entry name" value="WRC"/>
    <property type="match status" value="1"/>
</dbReference>
<evidence type="ECO:0000256" key="3">
    <source>
        <dbReference type="ARBA" id="ARBA00023242"/>
    </source>
</evidence>
<feature type="compositionally biased region" description="Polar residues" evidence="6">
    <location>
        <begin position="272"/>
        <end position="289"/>
    </location>
</feature>
<comment type="similarity">
    <text evidence="2 5">Belongs to the GRF family.</text>
</comment>
<comment type="function">
    <text evidence="5">Transcription activator.</text>
</comment>
<dbReference type="SMART" id="SM00951">
    <property type="entry name" value="QLQ"/>
    <property type="match status" value="1"/>
</dbReference>
<dbReference type="Pfam" id="PF08879">
    <property type="entry name" value="WRC"/>
    <property type="match status" value="1"/>
</dbReference>
<evidence type="ECO:0000313" key="10">
    <source>
        <dbReference type="Proteomes" id="UP001279734"/>
    </source>
</evidence>
<feature type="region of interest" description="Disordered" evidence="6">
    <location>
        <begin position="206"/>
        <end position="305"/>
    </location>
</feature>
<sequence length="484" mass="52067">MDFGLAGMEGLVCQRNGVSEQEAKPKCNGSEFVKKERSAPVEENCKSSKMAISETMPIHQGIPLLRSNSSSQSQMLSFSSPNPEISFLSYDSGGLNGSINGSFTGIRGPFTPAQWIELEHQALIFKYLAANVPVPASLLIPIGKALISSGFLGFPASSFPSRSYGWGSFHLGFSGKTDPEPGRCRRTDGKKWRCLRDAVPEQKYCERHINRGRHRSRKPVEGQTGQAASGTTNSKVVPTCSALPSPVTAGGSSSNSLANAQHQHKGFKPTATDPSASPISTRPQDSQGRSIMLPIIDPKPDDSPFSIPKQDIAFDETSQSEFGLDSSASLLNLSQSSSYLNFKNPKFFLDFNDRQPEDEHTLGRFVDDWTQLSMSIPLNPGFSSSSSSSPNGLKIARPQLELSGELDESSTNQTTQIPIYWGNSMGGPLAEVLNNANGTAGSYKSPSATNLVNEGWDFIPQIGSFPTGILQKATFISLSNGSLS</sequence>
<dbReference type="GO" id="GO:0006351">
    <property type="term" value="P:DNA-templated transcription"/>
    <property type="evidence" value="ECO:0007669"/>
    <property type="project" value="UniProtKB-UniRule"/>
</dbReference>
<dbReference type="GO" id="GO:0006355">
    <property type="term" value="P:regulation of DNA-templated transcription"/>
    <property type="evidence" value="ECO:0007669"/>
    <property type="project" value="InterPro"/>
</dbReference>
<gene>
    <name evidence="9" type="ORF">Nepgr_027043</name>
</gene>
<dbReference type="InterPro" id="IPR014977">
    <property type="entry name" value="WRC_dom"/>
</dbReference>
<feature type="short sequence motif" description="Bipartite nuclear localization signal" evidence="4">
    <location>
        <begin position="183"/>
        <end position="193"/>
    </location>
</feature>
<dbReference type="InterPro" id="IPR014978">
    <property type="entry name" value="Gln-Leu-Gln_QLQ"/>
</dbReference>
<reference evidence="9" key="1">
    <citation type="submission" date="2023-05" db="EMBL/GenBank/DDBJ databases">
        <title>Nepenthes gracilis genome sequencing.</title>
        <authorList>
            <person name="Fukushima K."/>
        </authorList>
    </citation>
    <scope>NUCLEOTIDE SEQUENCE</scope>
    <source>
        <strain evidence="9">SING2019-196</strain>
    </source>
</reference>
<proteinExistence type="inferred from homology"/>
<dbReference type="Proteomes" id="UP001279734">
    <property type="component" value="Unassembled WGS sequence"/>
</dbReference>
<evidence type="ECO:0000259" key="8">
    <source>
        <dbReference type="PROSITE" id="PS51667"/>
    </source>
</evidence>
<evidence type="ECO:0000256" key="5">
    <source>
        <dbReference type="RuleBase" id="RU367127"/>
    </source>
</evidence>
<dbReference type="InterPro" id="IPR031137">
    <property type="entry name" value="GRF"/>
</dbReference>
<evidence type="ECO:0000256" key="6">
    <source>
        <dbReference type="SAM" id="MobiDB-lite"/>
    </source>
</evidence>
<feature type="compositionally biased region" description="Polar residues" evidence="6">
    <location>
        <begin position="223"/>
        <end position="236"/>
    </location>
</feature>
<evidence type="ECO:0000256" key="1">
    <source>
        <dbReference type="ARBA" id="ARBA00004123"/>
    </source>
</evidence>
<dbReference type="PANTHER" id="PTHR31602:SF42">
    <property type="entry name" value="GROWTH-REGULATING FACTOR 2"/>
    <property type="match status" value="1"/>
</dbReference>
<evidence type="ECO:0000256" key="2">
    <source>
        <dbReference type="ARBA" id="ARBA00008122"/>
    </source>
</evidence>
<protein>
    <recommendedName>
        <fullName evidence="5">Growth-regulating factor</fullName>
    </recommendedName>
</protein>
<dbReference type="GO" id="GO:0099402">
    <property type="term" value="P:plant organ development"/>
    <property type="evidence" value="ECO:0007669"/>
    <property type="project" value="UniProtKB-ARBA"/>
</dbReference>
<evidence type="ECO:0000313" key="9">
    <source>
        <dbReference type="EMBL" id="GMH25200.1"/>
    </source>
</evidence>
<dbReference type="EMBL" id="BSYO01000029">
    <property type="protein sequence ID" value="GMH25200.1"/>
    <property type="molecule type" value="Genomic_DNA"/>
</dbReference>
<comment type="domain">
    <text evidence="5">The QLQ domain and WRC domain may be involved in protein-protein interaction and DNA-binding, respectively.</text>
</comment>
<evidence type="ECO:0000256" key="4">
    <source>
        <dbReference type="PROSITE-ProRule" id="PRU01002"/>
    </source>
</evidence>
<dbReference type="GO" id="GO:0005524">
    <property type="term" value="F:ATP binding"/>
    <property type="evidence" value="ECO:0007669"/>
    <property type="project" value="UniProtKB-UniRule"/>
</dbReference>
<feature type="short sequence motif" description="Bipartite nuclear localization signal" evidence="4">
    <location>
        <begin position="211"/>
        <end position="218"/>
    </location>
</feature>